<accession>A0A6C0ER51</accession>
<reference evidence="1" key="1">
    <citation type="journal article" date="2020" name="Nature">
        <title>Giant virus diversity and host interactions through global metagenomics.</title>
        <authorList>
            <person name="Schulz F."/>
            <person name="Roux S."/>
            <person name="Paez-Espino D."/>
            <person name="Jungbluth S."/>
            <person name="Walsh D.A."/>
            <person name="Denef V.J."/>
            <person name="McMahon K.D."/>
            <person name="Konstantinidis K.T."/>
            <person name="Eloe-Fadrosh E.A."/>
            <person name="Kyrpides N.C."/>
            <person name="Woyke T."/>
        </authorList>
    </citation>
    <scope>NUCLEOTIDE SEQUENCE</scope>
    <source>
        <strain evidence="1">GVMAG-M-3300009155-2</strain>
    </source>
</reference>
<name>A0A6C0ER51_9ZZZZ</name>
<dbReference type="AlphaFoldDB" id="A0A6C0ER51"/>
<evidence type="ECO:0000313" key="1">
    <source>
        <dbReference type="EMBL" id="QHT31003.1"/>
    </source>
</evidence>
<dbReference type="EMBL" id="MN738915">
    <property type="protein sequence ID" value="QHT31003.1"/>
    <property type="molecule type" value="Genomic_DNA"/>
</dbReference>
<protein>
    <submittedName>
        <fullName evidence="1">Uncharacterized protein</fullName>
    </submittedName>
</protein>
<organism evidence="1">
    <name type="scientific">viral metagenome</name>
    <dbReference type="NCBI Taxonomy" id="1070528"/>
    <lineage>
        <taxon>unclassified sequences</taxon>
        <taxon>metagenomes</taxon>
        <taxon>organismal metagenomes</taxon>
    </lineage>
</organism>
<proteinExistence type="predicted"/>
<sequence length="422" mass="48250">MSGPLNFISDISSPKVYNVNTNHPIIPNSQEMIIYRKYISIHSEDRDILKHPNSNQFEIELPEDILNVLTVRLTNWSFPANYNTFSQLNSNLTMTFKISSPYNPGDNAYTDPLLNIIFEALFYSKDENYIIIIETGFYNPQQMVTELTNKFNEAVTLRIQKYLQSKVLIDPVTYQPILNQFIANGGYSNFIIVYNTVNQKIWFGNRIDGFTLTNETQLAKSALIDNLYCGAKSQLPDFSDWGLPGNLGLTKCDMISLSETGYTPRFYYGDVTPGDSGYWLLPVPGVPGCNVHYLQSPFKINLMGNAYIYMEIDGLNCIDETSPYNLSKFTVQTNQTNGVCNSAFAKIAVPTTPISQWFDRDQIPYKLFMPPAERIRKLKIKLRYHNGELVDFGVFNYSFTLEFSTTQPQIERKYNAWATGLR</sequence>